<evidence type="ECO:0000313" key="4">
    <source>
        <dbReference type="Proteomes" id="UP000177690"/>
    </source>
</evidence>
<sequence length="195" mass="22709">MKSKKGFAIGLDMDGVIIDNTDTKIRFAKRMGFTLKPEQTHAELIEKALTPEVLSELRTHLYFNPVTALQAKLVPGSLDGLHQLKKSGQRFYLISKRKYPIIARELLKKHKLWGKYFDEKNAFFVRETEEKDYHIGRLGIGLYLDDQPSTLDKLVNAKHKILFDRFNCFVKSKHRRVGSWEEFIKMVKEHGVVNF</sequence>
<protein>
    <submittedName>
        <fullName evidence="3">Uncharacterized protein</fullName>
    </submittedName>
</protein>
<reference evidence="3 4" key="1">
    <citation type="journal article" date="2016" name="Nat. Commun.">
        <title>Thousands of microbial genomes shed light on interconnected biogeochemical processes in an aquifer system.</title>
        <authorList>
            <person name="Anantharaman K."/>
            <person name="Brown C.T."/>
            <person name="Hug L.A."/>
            <person name="Sharon I."/>
            <person name="Castelle C.J."/>
            <person name="Probst A.J."/>
            <person name="Thomas B.C."/>
            <person name="Singh A."/>
            <person name="Wilkins M.J."/>
            <person name="Karaoz U."/>
            <person name="Brodie E.L."/>
            <person name="Williams K.H."/>
            <person name="Hubbard S.S."/>
            <person name="Banfield J.F."/>
        </authorList>
    </citation>
    <scope>NUCLEOTIDE SEQUENCE [LARGE SCALE GENOMIC DNA]</scope>
</reference>
<dbReference type="GO" id="GO:0009264">
    <property type="term" value="P:deoxyribonucleotide catabolic process"/>
    <property type="evidence" value="ECO:0007669"/>
    <property type="project" value="InterPro"/>
</dbReference>
<dbReference type="Proteomes" id="UP000177690">
    <property type="component" value="Unassembled WGS sequence"/>
</dbReference>
<comment type="similarity">
    <text evidence="1">Belongs to the 5'(3')-deoxyribonucleotidase family.</text>
</comment>
<evidence type="ECO:0000256" key="2">
    <source>
        <dbReference type="PIRSR" id="PIRSR610708-1"/>
    </source>
</evidence>
<dbReference type="Pfam" id="PF06941">
    <property type="entry name" value="NT5C"/>
    <property type="match status" value="1"/>
</dbReference>
<dbReference type="Gene3D" id="3.40.50.1000">
    <property type="entry name" value="HAD superfamily/HAD-like"/>
    <property type="match status" value="1"/>
</dbReference>
<dbReference type="InterPro" id="IPR036412">
    <property type="entry name" value="HAD-like_sf"/>
</dbReference>
<gene>
    <name evidence="3" type="ORF">A3I24_01875</name>
</gene>
<feature type="active site" description="Nucleophile" evidence="2">
    <location>
        <position position="12"/>
    </location>
</feature>
<dbReference type="STRING" id="1798409.A3I24_01875"/>
<dbReference type="GO" id="GO:0008253">
    <property type="term" value="F:5'-nucleotidase activity"/>
    <property type="evidence" value="ECO:0007669"/>
    <property type="project" value="InterPro"/>
</dbReference>
<comment type="caution">
    <text evidence="3">The sequence shown here is derived from an EMBL/GenBank/DDBJ whole genome shotgun (WGS) entry which is preliminary data.</text>
</comment>
<dbReference type="AlphaFoldDB" id="A0A1G1ZS97"/>
<proteinExistence type="inferred from homology"/>
<dbReference type="EMBL" id="MHJL01000025">
    <property type="protein sequence ID" value="OGY67351.1"/>
    <property type="molecule type" value="Genomic_DNA"/>
</dbReference>
<name>A0A1G1ZS97_9BACT</name>
<organism evidence="3 4">
    <name type="scientific">Candidatus Harrisonbacteria bacterium RIFCSPLOWO2_02_FULL_41_13b</name>
    <dbReference type="NCBI Taxonomy" id="1798409"/>
    <lineage>
        <taxon>Bacteria</taxon>
        <taxon>Candidatus Harrisoniibacteriota</taxon>
    </lineage>
</organism>
<accession>A0A1G1ZS97</accession>
<evidence type="ECO:0000313" key="3">
    <source>
        <dbReference type="EMBL" id="OGY67351.1"/>
    </source>
</evidence>
<dbReference type="InterPro" id="IPR023214">
    <property type="entry name" value="HAD_sf"/>
</dbReference>
<dbReference type="InterPro" id="IPR010708">
    <property type="entry name" value="5'(3')-deoxyribonucleotidase"/>
</dbReference>
<evidence type="ECO:0000256" key="1">
    <source>
        <dbReference type="ARBA" id="ARBA00009589"/>
    </source>
</evidence>
<dbReference type="SUPFAM" id="SSF56784">
    <property type="entry name" value="HAD-like"/>
    <property type="match status" value="1"/>
</dbReference>
<feature type="active site" description="Proton donor" evidence="2">
    <location>
        <position position="14"/>
    </location>
</feature>